<dbReference type="Proteomes" id="UP000249432">
    <property type="component" value="Unassembled WGS sequence"/>
</dbReference>
<reference evidence="2 3" key="1">
    <citation type="submission" date="2017-08" db="EMBL/GenBank/DDBJ databases">
        <title>Infants hospitalized years apart are colonized by the same room-sourced microbial strains.</title>
        <authorList>
            <person name="Brooks B."/>
            <person name="Olm M.R."/>
            <person name="Firek B.A."/>
            <person name="Baker R."/>
            <person name="Thomas B.C."/>
            <person name="Morowitz M.J."/>
            <person name="Banfield J.F."/>
        </authorList>
    </citation>
    <scope>NUCLEOTIDE SEQUENCE [LARGE SCALE GENOMIC DNA]</scope>
    <source>
        <strain evidence="2">S2_003_000_R1_3</strain>
    </source>
</reference>
<evidence type="ECO:0000313" key="2">
    <source>
        <dbReference type="EMBL" id="PZR06171.1"/>
    </source>
</evidence>
<accession>A0A2W5V7T1</accession>
<organism evidence="2 3">
    <name type="scientific">Corynebacterium kroppenstedtii</name>
    <dbReference type="NCBI Taxonomy" id="161879"/>
    <lineage>
        <taxon>Bacteria</taxon>
        <taxon>Bacillati</taxon>
        <taxon>Actinomycetota</taxon>
        <taxon>Actinomycetes</taxon>
        <taxon>Mycobacteriales</taxon>
        <taxon>Corynebacteriaceae</taxon>
        <taxon>Corynebacterium</taxon>
    </lineage>
</organism>
<dbReference type="EMBL" id="QFRA01000003">
    <property type="protein sequence ID" value="PZR06171.1"/>
    <property type="molecule type" value="Genomic_DNA"/>
</dbReference>
<evidence type="ECO:0000313" key="3">
    <source>
        <dbReference type="Proteomes" id="UP000249432"/>
    </source>
</evidence>
<feature type="region of interest" description="Disordered" evidence="1">
    <location>
        <begin position="269"/>
        <end position="297"/>
    </location>
</feature>
<protein>
    <recommendedName>
        <fullName evidence="4">Primosomal protein</fullName>
    </recommendedName>
</protein>
<comment type="caution">
    <text evidence="2">The sequence shown here is derived from an EMBL/GenBank/DDBJ whole genome shotgun (WGS) entry which is preliminary data.</text>
</comment>
<proteinExistence type="predicted"/>
<dbReference type="AlphaFoldDB" id="A0A2W5V7T1"/>
<dbReference type="RefSeq" id="WP_303734211.1">
    <property type="nucleotide sequence ID" value="NZ_CAKZHK010000007.1"/>
</dbReference>
<evidence type="ECO:0008006" key="4">
    <source>
        <dbReference type="Google" id="ProtNLM"/>
    </source>
</evidence>
<name>A0A2W5V7T1_9CORY</name>
<sequence length="478" mass="51659">MATESIIPVQLELTSGTYYTLWAPSWKENGEEWQAFLGSDDSLYFFTSPAELLAYINSGAPIDLAEHPKWRAFLHKDAESQAVPTPRHVYDLVAVPAMLAEKPSYASVDKVERNLAMARSLGRVCGIDRISGFFNSYSLLSNLSRGAEHFTGDDGNGEWSAIGQTILSNWGPVLDALDNEAVDDGGFDDNAGDGFSATTGASVDAVNVSSTSTSVPVDAPTGDTTSNAGAIGTHTAPVFVTPAIPGNNPTDSINNAQRSIDDAIAAREDHEKEVAAERASQAENEEASPTPATDPYDSTIWASVGIDPITIVMNGRTLYTLRCYINDRPVFLGKFGQIYTFTSGRALSRWIVDHKDHDLATVSTWGELVDKANVGELKVETHPTNNYVFTNLAESIAKGPNAVDTDQLGQAYEVIADASDWAEDDAVNSVLLAVPELQGYISYMLGTSSNYLPSAPYDTEADGWRRLEEMLSERFSKS</sequence>
<gene>
    <name evidence="2" type="ORF">DI525_02430</name>
</gene>
<evidence type="ECO:0000256" key="1">
    <source>
        <dbReference type="SAM" id="MobiDB-lite"/>
    </source>
</evidence>